<organism evidence="1 2">
    <name type="scientific">Candidatus Shapirobacteria bacterium CG_4_9_14_0_2_um_filter_39_11</name>
    <dbReference type="NCBI Taxonomy" id="1974478"/>
    <lineage>
        <taxon>Bacteria</taxon>
        <taxon>Candidatus Shapironibacteriota</taxon>
    </lineage>
</organism>
<dbReference type="EMBL" id="PFSF01000053">
    <property type="protein sequence ID" value="PJC28004.1"/>
    <property type="molecule type" value="Genomic_DNA"/>
</dbReference>
<name>A0A2M8ESB6_9BACT</name>
<dbReference type="AlphaFoldDB" id="A0A2M8ESB6"/>
<accession>A0A2M8ESB6</accession>
<proteinExistence type="predicted"/>
<protein>
    <submittedName>
        <fullName evidence="1">Uncharacterized protein</fullName>
    </submittedName>
</protein>
<comment type="caution">
    <text evidence="1">The sequence shown here is derived from an EMBL/GenBank/DDBJ whole genome shotgun (WGS) entry which is preliminary data.</text>
</comment>
<gene>
    <name evidence="1" type="ORF">CO054_02505</name>
</gene>
<dbReference type="Proteomes" id="UP000229816">
    <property type="component" value="Unassembled WGS sequence"/>
</dbReference>
<evidence type="ECO:0000313" key="2">
    <source>
        <dbReference type="Proteomes" id="UP000229816"/>
    </source>
</evidence>
<reference evidence="2" key="1">
    <citation type="submission" date="2017-09" db="EMBL/GenBank/DDBJ databases">
        <title>Depth-based differentiation of microbial function through sediment-hosted aquifers and enrichment of novel symbionts in the deep terrestrial subsurface.</title>
        <authorList>
            <person name="Probst A.J."/>
            <person name="Ladd B."/>
            <person name="Jarett J.K."/>
            <person name="Geller-Mcgrath D.E."/>
            <person name="Sieber C.M.K."/>
            <person name="Emerson J.B."/>
            <person name="Anantharaman K."/>
            <person name="Thomas B.C."/>
            <person name="Malmstrom R."/>
            <person name="Stieglmeier M."/>
            <person name="Klingl A."/>
            <person name="Woyke T."/>
            <person name="Ryan C.M."/>
            <person name="Banfield J.F."/>
        </authorList>
    </citation>
    <scope>NUCLEOTIDE SEQUENCE [LARGE SCALE GENOMIC DNA]</scope>
</reference>
<sequence length="128" mass="14689">MGELRQKEFFVEEKGEVSPKRTPEKKKGGIIRNIPAGVVIYGEPSYRGQLIRRTKEGEVFPWRRAIPDKETMTLWFAGTGGTEYLEHLPTVLGKRPLVFIGDLRQEIPRKPKQPSKLQYELPLPTKDS</sequence>
<evidence type="ECO:0000313" key="1">
    <source>
        <dbReference type="EMBL" id="PJC28004.1"/>
    </source>
</evidence>